<dbReference type="Pfam" id="PF06769">
    <property type="entry name" value="YoeB_toxin"/>
    <property type="match status" value="1"/>
</dbReference>
<keyword evidence="3" id="KW-0540">Nuclease</keyword>
<evidence type="ECO:0000256" key="4">
    <source>
        <dbReference type="ARBA" id="ARBA00022759"/>
    </source>
</evidence>
<evidence type="ECO:0000256" key="3">
    <source>
        <dbReference type="ARBA" id="ARBA00022722"/>
    </source>
</evidence>
<protein>
    <recommendedName>
        <fullName evidence="6">Putative mRNA interferase YoeB</fullName>
    </recommendedName>
</protein>
<dbReference type="GO" id="GO:0006401">
    <property type="term" value="P:RNA catabolic process"/>
    <property type="evidence" value="ECO:0007669"/>
    <property type="project" value="InterPro"/>
</dbReference>
<sequence length="89" mass="10550">MVEYKILYSKLALKDAKKLSSANLDKKAKELIEIIRKDPFQNPPPYEKLVGNLNGSYSRRINIQHRLVYEVKEDEKKVRISRMWSHYGE</sequence>
<comment type="similarity">
    <text evidence="1">Belongs to the YoeB family.</text>
</comment>
<evidence type="ECO:0000313" key="7">
    <source>
        <dbReference type="EMBL" id="RXK12292.1"/>
    </source>
</evidence>
<keyword evidence="2" id="KW-1277">Toxin-antitoxin system</keyword>
<dbReference type="RefSeq" id="WP_129062160.1">
    <property type="nucleotide sequence ID" value="NZ_NXIE01000004.1"/>
</dbReference>
<dbReference type="InterPro" id="IPR035093">
    <property type="entry name" value="RelE/ParE_toxin_dom_sf"/>
</dbReference>
<keyword evidence="4" id="KW-0255">Endonuclease</keyword>
<evidence type="ECO:0000256" key="5">
    <source>
        <dbReference type="ARBA" id="ARBA00022801"/>
    </source>
</evidence>
<dbReference type="AlphaFoldDB" id="A0A4Q1AWB1"/>
<evidence type="ECO:0000256" key="2">
    <source>
        <dbReference type="ARBA" id="ARBA00022649"/>
    </source>
</evidence>
<comment type="caution">
    <text evidence="7">The sequence shown here is derived from an EMBL/GenBank/DDBJ whole genome shotgun (WGS) entry which is preliminary data.</text>
</comment>
<keyword evidence="8" id="KW-1185">Reference proteome</keyword>
<dbReference type="EMBL" id="NXIE01000004">
    <property type="protein sequence ID" value="RXK12292.1"/>
    <property type="molecule type" value="Genomic_DNA"/>
</dbReference>
<proteinExistence type="inferred from homology"/>
<dbReference type="OrthoDB" id="9801102at2"/>
<dbReference type="Gene3D" id="3.30.2310.20">
    <property type="entry name" value="RelE-like"/>
    <property type="match status" value="1"/>
</dbReference>
<evidence type="ECO:0000256" key="1">
    <source>
        <dbReference type="ARBA" id="ARBA00008172"/>
    </source>
</evidence>
<name>A0A4Q1AWB1_9BACT</name>
<dbReference type="NCBIfam" id="TIGR02385">
    <property type="entry name" value="RelE_StbE"/>
    <property type="match status" value="1"/>
</dbReference>
<organism evidence="7 8">
    <name type="scientific">Halarcobacter mediterraneus</name>
    <dbReference type="NCBI Taxonomy" id="2023153"/>
    <lineage>
        <taxon>Bacteria</taxon>
        <taxon>Pseudomonadati</taxon>
        <taxon>Campylobacterota</taxon>
        <taxon>Epsilonproteobacteria</taxon>
        <taxon>Campylobacterales</taxon>
        <taxon>Arcobacteraceae</taxon>
        <taxon>Halarcobacter</taxon>
    </lineage>
</organism>
<dbReference type="InterPro" id="IPR009614">
    <property type="entry name" value="YoeB_toxin"/>
</dbReference>
<dbReference type="GO" id="GO:0045892">
    <property type="term" value="P:negative regulation of DNA-templated transcription"/>
    <property type="evidence" value="ECO:0007669"/>
    <property type="project" value="TreeGrafter"/>
</dbReference>
<dbReference type="Proteomes" id="UP000289718">
    <property type="component" value="Unassembled WGS sequence"/>
</dbReference>
<dbReference type="PANTHER" id="PTHR38039">
    <property type="entry name" value="TOXIN YOEB"/>
    <property type="match status" value="1"/>
</dbReference>
<dbReference type="InterPro" id="IPR007712">
    <property type="entry name" value="RelE/ParE_toxin"/>
</dbReference>
<dbReference type="PANTHER" id="PTHR38039:SF1">
    <property type="entry name" value="TOXIN YOEB"/>
    <property type="match status" value="1"/>
</dbReference>
<gene>
    <name evidence="7" type="ORF">CP965_11035</name>
</gene>
<evidence type="ECO:0000256" key="6">
    <source>
        <dbReference type="ARBA" id="ARBA00030388"/>
    </source>
</evidence>
<evidence type="ECO:0000313" key="8">
    <source>
        <dbReference type="Proteomes" id="UP000289718"/>
    </source>
</evidence>
<dbReference type="GO" id="GO:0004519">
    <property type="term" value="F:endonuclease activity"/>
    <property type="evidence" value="ECO:0007669"/>
    <property type="project" value="UniProtKB-KW"/>
</dbReference>
<dbReference type="GO" id="GO:0016787">
    <property type="term" value="F:hydrolase activity"/>
    <property type="evidence" value="ECO:0007669"/>
    <property type="project" value="UniProtKB-KW"/>
</dbReference>
<reference evidence="7 8" key="1">
    <citation type="submission" date="2017-09" db="EMBL/GenBank/DDBJ databases">
        <title>Genomics of the genus Arcobacter.</title>
        <authorList>
            <person name="Perez-Cataluna A."/>
            <person name="Figueras M.J."/>
            <person name="Salas-Masso N."/>
        </authorList>
    </citation>
    <scope>NUCLEOTIDE SEQUENCE [LARGE SCALE GENOMIC DNA]</scope>
    <source>
        <strain evidence="7 8">F156-34</strain>
    </source>
</reference>
<dbReference type="NCBIfam" id="TIGR02116">
    <property type="entry name" value="toxin_Txe_YoeB"/>
    <property type="match status" value="1"/>
</dbReference>
<keyword evidence="5" id="KW-0378">Hydrolase</keyword>
<dbReference type="SUPFAM" id="SSF143011">
    <property type="entry name" value="RelE-like"/>
    <property type="match status" value="1"/>
</dbReference>
<accession>A0A4Q1AWB1</accession>